<gene>
    <name evidence="1" type="ORF">PMAYCL1PPCAC_17179</name>
    <name evidence="2" type="ORF">PMAYCL1PPCAC_17186</name>
    <name evidence="3" type="ORF">PMAYCL1PPCAC_17195</name>
</gene>
<dbReference type="Proteomes" id="UP001328107">
    <property type="component" value="Unassembled WGS sequence"/>
</dbReference>
<evidence type="ECO:0000313" key="4">
    <source>
        <dbReference type="Proteomes" id="UP001328107"/>
    </source>
</evidence>
<protein>
    <submittedName>
        <fullName evidence="3">Uncharacterized protein</fullName>
    </submittedName>
</protein>
<dbReference type="EMBL" id="BTRK01000004">
    <property type="protein sequence ID" value="GMR46991.1"/>
    <property type="molecule type" value="Genomic_DNA"/>
</dbReference>
<reference evidence="3" key="2">
    <citation type="submission" date="2023-06" db="EMBL/GenBank/DDBJ databases">
        <title>Genome assembly of Pristionchus species.</title>
        <authorList>
            <person name="Yoshida K."/>
            <person name="Sommer R.J."/>
        </authorList>
    </citation>
    <scope>NUCLEOTIDE SEQUENCE</scope>
    <source>
        <strain evidence="3 4">RS5460</strain>
    </source>
</reference>
<dbReference type="EMBL" id="BTRK01000004">
    <property type="protein sequence ID" value="GMR47000.1"/>
    <property type="molecule type" value="Genomic_DNA"/>
</dbReference>
<keyword evidence="4" id="KW-1185">Reference proteome</keyword>
<proteinExistence type="predicted"/>
<dbReference type="AlphaFoldDB" id="A0AAN5CM62"/>
<organism evidence="3 4">
    <name type="scientific">Pristionchus mayeri</name>
    <dbReference type="NCBI Taxonomy" id="1317129"/>
    <lineage>
        <taxon>Eukaryota</taxon>
        <taxon>Metazoa</taxon>
        <taxon>Ecdysozoa</taxon>
        <taxon>Nematoda</taxon>
        <taxon>Chromadorea</taxon>
        <taxon>Rhabditida</taxon>
        <taxon>Rhabditina</taxon>
        <taxon>Diplogasteromorpha</taxon>
        <taxon>Diplogasteroidea</taxon>
        <taxon>Neodiplogasteridae</taxon>
        <taxon>Pristionchus</taxon>
    </lineage>
</organism>
<evidence type="ECO:0000313" key="1">
    <source>
        <dbReference type="EMBL" id="GMR46984.1"/>
    </source>
</evidence>
<accession>A0AAN5CM62</accession>
<evidence type="ECO:0000313" key="2">
    <source>
        <dbReference type="EMBL" id="GMR46991.1"/>
    </source>
</evidence>
<evidence type="ECO:0000313" key="3">
    <source>
        <dbReference type="EMBL" id="GMR47000.1"/>
    </source>
</evidence>
<reference evidence="4" key="1">
    <citation type="submission" date="2022-10" db="EMBL/GenBank/DDBJ databases">
        <title>Genome assembly of Pristionchus species.</title>
        <authorList>
            <person name="Yoshida K."/>
            <person name="Sommer R.J."/>
        </authorList>
    </citation>
    <scope>NUCLEOTIDE SEQUENCE [LARGE SCALE GENOMIC DNA]</scope>
    <source>
        <strain evidence="4">RS5460</strain>
    </source>
</reference>
<sequence>MFSNTSFPDVHALYTHKEMYVAPVDLLSDCSNGIGDTVRLFAPLLRLHVDSAHLVPFLYIARLSDVRRGNLVGRFALAEVGNIEDALVVAAVIESDGGIEGENARISARDLQSALGIRLYSLQVRVRPREGVQQPQLDVGVSEWLISTHELASNTDGLNCSGYE</sequence>
<comment type="caution">
    <text evidence="3">The sequence shown here is derived from an EMBL/GenBank/DDBJ whole genome shotgun (WGS) entry which is preliminary data.</text>
</comment>
<dbReference type="EMBL" id="BTRK01000004">
    <property type="protein sequence ID" value="GMR46984.1"/>
    <property type="molecule type" value="Genomic_DNA"/>
</dbReference>
<name>A0AAN5CM62_9BILA</name>